<keyword evidence="3" id="KW-1003">Cell membrane</keyword>
<dbReference type="SUPFAM" id="SSF103473">
    <property type="entry name" value="MFS general substrate transporter"/>
    <property type="match status" value="1"/>
</dbReference>
<reference evidence="9" key="1">
    <citation type="journal article" date="2019" name="Int. J. Syst. Evol. Microbiol.">
        <title>The Global Catalogue of Microorganisms (GCM) 10K type strain sequencing project: providing services to taxonomists for standard genome sequencing and annotation.</title>
        <authorList>
            <consortium name="The Broad Institute Genomics Platform"/>
            <consortium name="The Broad Institute Genome Sequencing Center for Infectious Disease"/>
            <person name="Wu L."/>
            <person name="Ma J."/>
        </authorList>
    </citation>
    <scope>NUCLEOTIDE SEQUENCE [LARGE SCALE GENOMIC DNA]</scope>
    <source>
        <strain evidence="9">CCUG 63369</strain>
    </source>
</reference>
<evidence type="ECO:0000256" key="4">
    <source>
        <dbReference type="ARBA" id="ARBA00022692"/>
    </source>
</evidence>
<feature type="non-terminal residue" evidence="8">
    <location>
        <position position="166"/>
    </location>
</feature>
<evidence type="ECO:0000256" key="3">
    <source>
        <dbReference type="ARBA" id="ARBA00022475"/>
    </source>
</evidence>
<dbReference type="Pfam" id="PF05977">
    <property type="entry name" value="MFS_3"/>
    <property type="match status" value="1"/>
</dbReference>
<proteinExistence type="predicted"/>
<dbReference type="PANTHER" id="PTHR23513:SF9">
    <property type="entry name" value="ENTEROBACTIN EXPORTER ENTS"/>
    <property type="match status" value="1"/>
</dbReference>
<feature type="transmembrane region" description="Helical" evidence="7">
    <location>
        <begin position="25"/>
        <end position="44"/>
    </location>
</feature>
<keyword evidence="2" id="KW-0813">Transport</keyword>
<feature type="transmembrane region" description="Helical" evidence="7">
    <location>
        <begin position="56"/>
        <end position="80"/>
    </location>
</feature>
<comment type="caution">
    <text evidence="8">The sequence shown here is derived from an EMBL/GenBank/DDBJ whole genome shotgun (WGS) entry which is preliminary data.</text>
</comment>
<accession>A0ABW3BMP5</accession>
<dbReference type="InterPro" id="IPR036259">
    <property type="entry name" value="MFS_trans_sf"/>
</dbReference>
<keyword evidence="4 7" id="KW-0812">Transmembrane</keyword>
<feature type="transmembrane region" description="Helical" evidence="7">
    <location>
        <begin position="111"/>
        <end position="134"/>
    </location>
</feature>
<name>A0ABW3BMP5_9ACTN</name>
<protein>
    <submittedName>
        <fullName evidence="8">MFS transporter</fullName>
    </submittedName>
</protein>
<dbReference type="Gene3D" id="1.20.1250.20">
    <property type="entry name" value="MFS general substrate transporter like domains"/>
    <property type="match status" value="1"/>
</dbReference>
<keyword evidence="5 7" id="KW-1133">Transmembrane helix</keyword>
<gene>
    <name evidence="8" type="ORF">ACFQZU_23975</name>
</gene>
<evidence type="ECO:0000313" key="9">
    <source>
        <dbReference type="Proteomes" id="UP001596956"/>
    </source>
</evidence>
<evidence type="ECO:0000256" key="2">
    <source>
        <dbReference type="ARBA" id="ARBA00022448"/>
    </source>
</evidence>
<evidence type="ECO:0000256" key="7">
    <source>
        <dbReference type="SAM" id="Phobius"/>
    </source>
</evidence>
<sequence>MTARPVLQGLVIDLSPLRSGRGFRIVFAVRLISLFGGGFRLVALPMQVYAMTGSSVLVASVSVVNGLAGFAGTVLGGVLADRLDRRRLMLVSLAVETLVVGLFAVNTHLPGGPLLAVVYLCATVNGVIGTMGLIAQQSMVPRLVGPDRLPAAGALLALTAQFGAAA</sequence>
<dbReference type="Proteomes" id="UP001596956">
    <property type="component" value="Unassembled WGS sequence"/>
</dbReference>
<evidence type="ECO:0000313" key="8">
    <source>
        <dbReference type="EMBL" id="MFD0804355.1"/>
    </source>
</evidence>
<organism evidence="8 9">
    <name type="scientific">Streptomonospora algeriensis</name>
    <dbReference type="NCBI Taxonomy" id="995084"/>
    <lineage>
        <taxon>Bacteria</taxon>
        <taxon>Bacillati</taxon>
        <taxon>Actinomycetota</taxon>
        <taxon>Actinomycetes</taxon>
        <taxon>Streptosporangiales</taxon>
        <taxon>Nocardiopsidaceae</taxon>
        <taxon>Streptomonospora</taxon>
    </lineage>
</organism>
<evidence type="ECO:0000256" key="1">
    <source>
        <dbReference type="ARBA" id="ARBA00004429"/>
    </source>
</evidence>
<evidence type="ECO:0000256" key="6">
    <source>
        <dbReference type="ARBA" id="ARBA00023136"/>
    </source>
</evidence>
<comment type="subcellular location">
    <subcellularLocation>
        <location evidence="1">Cell inner membrane</location>
        <topology evidence="1">Multi-pass membrane protein</topology>
    </subcellularLocation>
</comment>
<keyword evidence="9" id="KW-1185">Reference proteome</keyword>
<dbReference type="InterPro" id="IPR010290">
    <property type="entry name" value="TM_effector"/>
</dbReference>
<evidence type="ECO:0000256" key="5">
    <source>
        <dbReference type="ARBA" id="ARBA00022989"/>
    </source>
</evidence>
<feature type="transmembrane region" description="Helical" evidence="7">
    <location>
        <begin position="87"/>
        <end position="105"/>
    </location>
</feature>
<keyword evidence="6 7" id="KW-0472">Membrane</keyword>
<dbReference type="EMBL" id="JBHTHR010001586">
    <property type="protein sequence ID" value="MFD0804355.1"/>
    <property type="molecule type" value="Genomic_DNA"/>
</dbReference>
<dbReference type="PANTHER" id="PTHR23513">
    <property type="entry name" value="INTEGRAL MEMBRANE EFFLUX PROTEIN-RELATED"/>
    <property type="match status" value="1"/>
</dbReference>